<proteinExistence type="predicted"/>
<dbReference type="InterPro" id="IPR044663">
    <property type="entry name" value="CAD1/NSL1-like"/>
</dbReference>
<evidence type="ECO:0000259" key="1">
    <source>
        <dbReference type="PROSITE" id="PS51412"/>
    </source>
</evidence>
<dbReference type="AlphaFoldDB" id="A0A0K9NUS7"/>
<evidence type="ECO:0000313" key="2">
    <source>
        <dbReference type="EMBL" id="KMZ60388.1"/>
    </source>
</evidence>
<dbReference type="InterPro" id="IPR020864">
    <property type="entry name" value="MACPF"/>
</dbReference>
<protein>
    <submittedName>
        <fullName evidence="2">MAC/Perforin domain containing protein</fullName>
    </submittedName>
</protein>
<dbReference type="EMBL" id="LFYR01001623">
    <property type="protein sequence ID" value="KMZ60388.1"/>
    <property type="molecule type" value="Genomic_DNA"/>
</dbReference>
<accession>A0A0K9NUS7</accession>
<feature type="domain" description="MACPF" evidence="1">
    <location>
        <begin position="1"/>
        <end position="329"/>
    </location>
</feature>
<dbReference type="GO" id="GO:2000031">
    <property type="term" value="P:regulation of salicylic acid mediated signaling pathway"/>
    <property type="evidence" value="ECO:0007669"/>
    <property type="project" value="InterPro"/>
</dbReference>
<evidence type="ECO:0000313" key="3">
    <source>
        <dbReference type="Proteomes" id="UP000036987"/>
    </source>
</evidence>
<dbReference type="SMART" id="SM00457">
    <property type="entry name" value="MACPF"/>
    <property type="match status" value="1"/>
</dbReference>
<dbReference type="GO" id="GO:0009626">
    <property type="term" value="P:plant-type hypersensitive response"/>
    <property type="evidence" value="ECO:0000318"/>
    <property type="project" value="GO_Central"/>
</dbReference>
<gene>
    <name evidence="2" type="ORF">ZOSMA_5G02560</name>
</gene>
<dbReference type="Pfam" id="PF01823">
    <property type="entry name" value="MACPF"/>
    <property type="match status" value="1"/>
</dbReference>
<name>A0A0K9NUS7_ZOSMR</name>
<sequence>MEMGEEVMTALGMGFDLTSDFRIRFAKGEKIGIKRRRLVKLDESLTRDVLIPGGSVIHGVPTDIMCDKGERTRFRSDILEFNRMSELVNTKSSVQSKIPSGYFNALFDLSGSWLDDAMDTKHLAFDGYFISLYNLRLTTSPLILRDEVKKAVPSKWDPASLTSFIKTYGTHIIVEASVGGQDVVCVRQNHSSPISTNDLKMHLNDLGDFLFSDGGIPSPVHRLSRENRRKVPDVFSKILQPSNLLLSIQMESSSKDGLTIICSKRGGNVFSKHHSEWLNQVSKTPDAIFFKFVPITSLLTGIQGSGYLSHAINLYLRYKPTSVDLQYFLEFQVPRQWAPMFNELALGPQRRKTSFPAFQFSYWSPKLLVNTVQVVSSENPVTGLRLFLEGRKSNRLAIHIQHLSNFPCMLRHSLTSIPSSERFPSQWRESDDSNPGFLEPINWKSYGHVCTAFVEADSNWHDKLSNGIFVVTGAKLFIKGNWTKKILHLGLQFTHIPNCTIQKSQWRSAPAAIEHKSSILSNISTTFTRGAPQPKQEAVHMNSGVYPNGPPVPVQSRKLLKYVDLGEVVRGPHDVPGHWLVTAARLVKEGGKIALETQFALLNYSPDHTLVVHT</sequence>
<dbReference type="PANTHER" id="PTHR33199">
    <property type="entry name" value="MACPF DOMAIN-CONTAINING PROTEIN CAD1"/>
    <property type="match status" value="1"/>
</dbReference>
<dbReference type="PROSITE" id="PS51412">
    <property type="entry name" value="MACPF_2"/>
    <property type="match status" value="1"/>
</dbReference>
<organism evidence="2 3">
    <name type="scientific">Zostera marina</name>
    <name type="common">Eelgrass</name>
    <dbReference type="NCBI Taxonomy" id="29655"/>
    <lineage>
        <taxon>Eukaryota</taxon>
        <taxon>Viridiplantae</taxon>
        <taxon>Streptophyta</taxon>
        <taxon>Embryophyta</taxon>
        <taxon>Tracheophyta</taxon>
        <taxon>Spermatophyta</taxon>
        <taxon>Magnoliopsida</taxon>
        <taxon>Liliopsida</taxon>
        <taxon>Zosteraceae</taxon>
        <taxon>Zostera</taxon>
    </lineage>
</organism>
<comment type="caution">
    <text evidence="2">The sequence shown here is derived from an EMBL/GenBank/DDBJ whole genome shotgun (WGS) entry which is preliminary data.</text>
</comment>
<dbReference type="Proteomes" id="UP000036987">
    <property type="component" value="Unassembled WGS sequence"/>
</dbReference>
<dbReference type="PANTHER" id="PTHR33199:SF2">
    <property type="entry name" value="OS02G0475300 PROTEIN"/>
    <property type="match status" value="1"/>
</dbReference>
<dbReference type="OMA" id="LQTHCEW"/>
<keyword evidence="3" id="KW-1185">Reference proteome</keyword>
<dbReference type="OrthoDB" id="1366754at2759"/>
<reference evidence="3" key="1">
    <citation type="journal article" date="2016" name="Nature">
        <title>The genome of the seagrass Zostera marina reveals angiosperm adaptation to the sea.</title>
        <authorList>
            <person name="Olsen J.L."/>
            <person name="Rouze P."/>
            <person name="Verhelst B."/>
            <person name="Lin Y.-C."/>
            <person name="Bayer T."/>
            <person name="Collen J."/>
            <person name="Dattolo E."/>
            <person name="De Paoli E."/>
            <person name="Dittami S."/>
            <person name="Maumus F."/>
            <person name="Michel G."/>
            <person name="Kersting A."/>
            <person name="Lauritano C."/>
            <person name="Lohaus R."/>
            <person name="Toepel M."/>
            <person name="Tonon T."/>
            <person name="Vanneste K."/>
            <person name="Amirebrahimi M."/>
            <person name="Brakel J."/>
            <person name="Bostroem C."/>
            <person name="Chovatia M."/>
            <person name="Grimwood J."/>
            <person name="Jenkins J.W."/>
            <person name="Jueterbock A."/>
            <person name="Mraz A."/>
            <person name="Stam W.T."/>
            <person name="Tice H."/>
            <person name="Bornberg-Bauer E."/>
            <person name="Green P.J."/>
            <person name="Pearson G.A."/>
            <person name="Procaccini G."/>
            <person name="Duarte C.M."/>
            <person name="Schmutz J."/>
            <person name="Reusch T.B.H."/>
            <person name="Van de Peer Y."/>
        </authorList>
    </citation>
    <scope>NUCLEOTIDE SEQUENCE [LARGE SCALE GENOMIC DNA]</scope>
    <source>
        <strain evidence="3">cv. Finnish</strain>
    </source>
</reference>